<comment type="caution">
    <text evidence="2">The sequence shown here is derived from an EMBL/GenBank/DDBJ whole genome shotgun (WGS) entry which is preliminary data.</text>
</comment>
<proteinExistence type="predicted"/>
<accession>A0A8H4APP3</accession>
<evidence type="ECO:0000313" key="3">
    <source>
        <dbReference type="Proteomes" id="UP000439903"/>
    </source>
</evidence>
<sequence>MKIVDSYRRQISTINRNIELDDLVETALIENDNLAEDNTSTNLMEINNLIEISESNILTNLIEINNLIETSEPNISTNLMEIDNLIESTTITNLTETNNLLNLIELIETQKNELIKNNLIEINQQFTDIKIRSNLYPAGDLKIKTLTEQNNKNNFRIRRPNTTTLSFVNHMATCVAKPIIDTYAVLAIANNNCPIFNSDNFSNVLIVNIYILELRKQNLKSLEDYLDALTIITSIELLQQYLQNYTLLLILIVNHWVNCSSSVPKNNNYFVENFHSQLRANINNSYTADNIIEQPYQNQLDYLIKKSSLFLLEHFQKIFQNIGKSKIIPIIPNKDREKNKFFMATLDEILELKCLLTGYHTAHLPSFNTCDICNISIKFSTEYYKKGIYKQIRLFKKGLEKIEDDKDILDDDDINDDDDDNDNNLGEVNNNKINENIENELQIAINFIDQWI</sequence>
<reference evidence="2 3" key="1">
    <citation type="journal article" date="2019" name="Environ. Microbiol.">
        <title>At the nexus of three kingdoms: the genome of the mycorrhizal fungus Gigaspora margarita provides insights into plant, endobacterial and fungal interactions.</title>
        <authorList>
            <person name="Venice F."/>
            <person name="Ghignone S."/>
            <person name="Salvioli di Fossalunga A."/>
            <person name="Amselem J."/>
            <person name="Novero M."/>
            <person name="Xianan X."/>
            <person name="Sedzielewska Toro K."/>
            <person name="Morin E."/>
            <person name="Lipzen A."/>
            <person name="Grigoriev I.V."/>
            <person name="Henrissat B."/>
            <person name="Martin F.M."/>
            <person name="Bonfante P."/>
        </authorList>
    </citation>
    <scope>NUCLEOTIDE SEQUENCE [LARGE SCALE GENOMIC DNA]</scope>
    <source>
        <strain evidence="2 3">BEG34</strain>
    </source>
</reference>
<name>A0A8H4APP3_GIGMA</name>
<feature type="compositionally biased region" description="Acidic residues" evidence="1">
    <location>
        <begin position="410"/>
        <end position="422"/>
    </location>
</feature>
<protein>
    <submittedName>
        <fullName evidence="2">Uncharacterized protein</fullName>
    </submittedName>
</protein>
<feature type="region of interest" description="Disordered" evidence="1">
    <location>
        <begin position="410"/>
        <end position="430"/>
    </location>
</feature>
<evidence type="ECO:0000313" key="2">
    <source>
        <dbReference type="EMBL" id="KAF0520753.1"/>
    </source>
</evidence>
<gene>
    <name evidence="2" type="ORF">F8M41_016138</name>
</gene>
<dbReference type="Proteomes" id="UP000439903">
    <property type="component" value="Unassembled WGS sequence"/>
</dbReference>
<dbReference type="OrthoDB" id="2438411at2759"/>
<keyword evidence="3" id="KW-1185">Reference proteome</keyword>
<dbReference type="AlphaFoldDB" id="A0A8H4APP3"/>
<dbReference type="EMBL" id="WTPW01000346">
    <property type="protein sequence ID" value="KAF0520753.1"/>
    <property type="molecule type" value="Genomic_DNA"/>
</dbReference>
<evidence type="ECO:0000256" key="1">
    <source>
        <dbReference type="SAM" id="MobiDB-lite"/>
    </source>
</evidence>
<organism evidence="2 3">
    <name type="scientific">Gigaspora margarita</name>
    <dbReference type="NCBI Taxonomy" id="4874"/>
    <lineage>
        <taxon>Eukaryota</taxon>
        <taxon>Fungi</taxon>
        <taxon>Fungi incertae sedis</taxon>
        <taxon>Mucoromycota</taxon>
        <taxon>Glomeromycotina</taxon>
        <taxon>Glomeromycetes</taxon>
        <taxon>Diversisporales</taxon>
        <taxon>Gigasporaceae</taxon>
        <taxon>Gigaspora</taxon>
    </lineage>
</organism>